<comment type="subcellular location">
    <subcellularLocation>
        <location evidence="1">Nucleus</location>
    </subcellularLocation>
</comment>
<keyword evidence="7" id="KW-0805">Transcription regulation</keyword>
<dbReference type="GO" id="GO:0006285">
    <property type="term" value="P:base-excision repair, AP site formation"/>
    <property type="evidence" value="ECO:0007669"/>
    <property type="project" value="InterPro"/>
</dbReference>
<evidence type="ECO:0000256" key="17">
    <source>
        <dbReference type="ARBA" id="ARBA00083221"/>
    </source>
</evidence>
<comment type="catalytic activity">
    <reaction evidence="12">
        <text>Hydrolyzes mismatched double-stranded DNA and polynucleotides, releasing free thymine.</text>
        <dbReference type="EC" id="3.2.2.29"/>
    </reaction>
</comment>
<keyword evidence="3" id="KW-0227">DNA damage</keyword>
<keyword evidence="4" id="KW-0378">Hydrolase</keyword>
<dbReference type="PANTHER" id="PTHR12159">
    <property type="entry name" value="G/T AND G/U MISMATCH-SPECIFIC DNA GLYCOSYLASE"/>
    <property type="match status" value="1"/>
</dbReference>
<keyword evidence="10" id="KW-0234">DNA repair</keyword>
<dbReference type="InterPro" id="IPR005122">
    <property type="entry name" value="Uracil-DNA_glycosylase-like"/>
</dbReference>
<evidence type="ECO:0000256" key="4">
    <source>
        <dbReference type="ARBA" id="ARBA00022801"/>
    </source>
</evidence>
<keyword evidence="6" id="KW-0156">Chromatin regulator</keyword>
<keyword evidence="2" id="KW-1017">Isopeptide bond</keyword>
<evidence type="ECO:0000256" key="13">
    <source>
        <dbReference type="ARBA" id="ARBA00061261"/>
    </source>
</evidence>
<dbReference type="Pfam" id="PF03167">
    <property type="entry name" value="UDG"/>
    <property type="match status" value="2"/>
</dbReference>
<dbReference type="GO" id="GO:0032183">
    <property type="term" value="F:SUMO binding"/>
    <property type="evidence" value="ECO:0007669"/>
    <property type="project" value="UniProtKB-ARBA"/>
</dbReference>
<dbReference type="InterPro" id="IPR036895">
    <property type="entry name" value="Uracil-DNA_glycosylase-like_sf"/>
</dbReference>
<feature type="compositionally biased region" description="Basic and acidic residues" evidence="18">
    <location>
        <begin position="457"/>
        <end position="469"/>
    </location>
</feature>
<reference evidence="20 21" key="1">
    <citation type="submission" date="2018-03" db="EMBL/GenBank/DDBJ databases">
        <title>Draft genome sequence of Rohu Carp (Labeo rohita).</title>
        <authorList>
            <person name="Das P."/>
            <person name="Kushwaha B."/>
            <person name="Joshi C.G."/>
            <person name="Kumar D."/>
            <person name="Nagpure N.S."/>
            <person name="Sahoo L."/>
            <person name="Das S.P."/>
            <person name="Bit A."/>
            <person name="Patnaik S."/>
            <person name="Meher P.K."/>
            <person name="Jayasankar P."/>
            <person name="Koringa P.G."/>
            <person name="Patel N.V."/>
            <person name="Hinsu A.T."/>
            <person name="Kumar R."/>
            <person name="Pandey M."/>
            <person name="Agarwal S."/>
            <person name="Srivastava S."/>
            <person name="Singh M."/>
            <person name="Iquebal M.A."/>
            <person name="Jaiswal S."/>
            <person name="Angadi U.B."/>
            <person name="Kumar N."/>
            <person name="Raza M."/>
            <person name="Shah T.M."/>
            <person name="Rai A."/>
            <person name="Jena J.K."/>
        </authorList>
    </citation>
    <scope>NUCLEOTIDE SEQUENCE [LARGE SCALE GENOMIC DNA]</scope>
    <source>
        <strain evidence="20">DASCIFA01</strain>
        <tissue evidence="20">Testis</tissue>
    </source>
</reference>
<dbReference type="EC" id="3.2.2.29" evidence="15"/>
<evidence type="ECO:0000256" key="5">
    <source>
        <dbReference type="ARBA" id="ARBA00022843"/>
    </source>
</evidence>
<proteinExistence type="inferred from homology"/>
<feature type="domain" description="Uracil-DNA glycosylase-like" evidence="19">
    <location>
        <begin position="521"/>
        <end position="681"/>
    </location>
</feature>
<dbReference type="InterPro" id="IPR015637">
    <property type="entry name" value="MUG/TDG"/>
</dbReference>
<keyword evidence="11" id="KW-0539">Nucleus</keyword>
<feature type="compositionally biased region" description="Basic and acidic residues" evidence="18">
    <location>
        <begin position="478"/>
        <end position="496"/>
    </location>
</feature>
<evidence type="ECO:0000313" key="21">
    <source>
        <dbReference type="Proteomes" id="UP000290572"/>
    </source>
</evidence>
<evidence type="ECO:0000256" key="1">
    <source>
        <dbReference type="ARBA" id="ARBA00004123"/>
    </source>
</evidence>
<dbReference type="STRING" id="84645.A0A498MRH8"/>
<dbReference type="Proteomes" id="UP000290572">
    <property type="component" value="Unassembled WGS sequence"/>
</dbReference>
<evidence type="ECO:0000256" key="16">
    <source>
        <dbReference type="ARBA" id="ARBA00071248"/>
    </source>
</evidence>
<evidence type="ECO:0000313" key="20">
    <source>
        <dbReference type="EMBL" id="RXN19615.1"/>
    </source>
</evidence>
<name>A0A498MRH8_LABRO</name>
<evidence type="ECO:0000256" key="15">
    <source>
        <dbReference type="ARBA" id="ARBA00066769"/>
    </source>
</evidence>
<dbReference type="AlphaFoldDB" id="A0A498MRH8"/>
<evidence type="ECO:0000256" key="10">
    <source>
        <dbReference type="ARBA" id="ARBA00023204"/>
    </source>
</evidence>
<evidence type="ECO:0000256" key="2">
    <source>
        <dbReference type="ARBA" id="ARBA00022499"/>
    </source>
</evidence>
<organism evidence="20 21">
    <name type="scientific">Labeo rohita</name>
    <name type="common">Indian major carp</name>
    <name type="synonym">Cyprinus rohita</name>
    <dbReference type="NCBI Taxonomy" id="84645"/>
    <lineage>
        <taxon>Eukaryota</taxon>
        <taxon>Metazoa</taxon>
        <taxon>Chordata</taxon>
        <taxon>Craniata</taxon>
        <taxon>Vertebrata</taxon>
        <taxon>Euteleostomi</taxon>
        <taxon>Actinopterygii</taxon>
        <taxon>Neopterygii</taxon>
        <taxon>Teleostei</taxon>
        <taxon>Ostariophysi</taxon>
        <taxon>Cypriniformes</taxon>
        <taxon>Cyprinidae</taxon>
        <taxon>Labeoninae</taxon>
        <taxon>Labeonini</taxon>
        <taxon>Labeo</taxon>
    </lineage>
</organism>
<feature type="compositionally biased region" description="Basic and acidic residues" evidence="18">
    <location>
        <begin position="91"/>
        <end position="113"/>
    </location>
</feature>
<sequence length="800" mass="90172">MEERQYSSLTAPMDYLQYWYQTNAQQYQAEQVPQHHQMVNATQYAEDKIMTDLAVHQDPYLDPPQQPHQLYAQPPAPPTTPAKGKKRGRPPKGEGKEKTEAEESAKKAKRTLDRFNGMSVEEVMARKLPDVITHNLDMLIIGINPGLLSAYKGRHYPNPGNHFWKCLFLSGLTEEQLNHMHDQTLPERYGIGFTNMVERTTPGSKDLSNKEIREGGHQLLEKLQKYRPLIAVFNGKCIYEIFCKEIFGVKAKNLEFGLQPYKVPETETVCYLMPSSSPRCAQFPRAQDKVHFFIKLKELRDQMKGVVRTQEVQETDYTFDVALAKEDAKRLAIKEEQHDPGYEETCAHGSQGQPQQEFGLHPSTDTVNPVEMDERLYGSLPHAPSEYLQQWVQSAQQHLQALQAQYPHMANGNAGFMMEGPREDGGMQQMPVHPEDVAQMDPAAVQKAPAKKRGRAANKEPKPKGEPRAKPGPKPKKAKEDKDAPPAEGQEKIDETFKKVKRKVDRFKGMSEEEVMKKTLPDILTPNLDYVIIGINPGLMAAYIGRWFPGPGNHFWKCLFLSGFTEKLLNHMDDDSLPEKYGIGFTNMVARATPGSKDLSSKELREGGKILVEKIKKFKPLIAVFNGKCREIFGKKPKTLEFGLQPHKIPDSETALYLMPSSSARCAQFPRAQDKVHFYIKLRELRDELKGVAKPKEIEEVNYTFDLGMAKEDAKRMAIKEEHYDPGYEAAFGGAYGEPAPEGGQSNGYCNFSASEETAEKAPTNPNAVGQVQDGQWMTQSFADQIPDIGNSSQAQTWGV</sequence>
<evidence type="ECO:0000256" key="3">
    <source>
        <dbReference type="ARBA" id="ARBA00022763"/>
    </source>
</evidence>
<dbReference type="GO" id="GO:0003677">
    <property type="term" value="F:DNA binding"/>
    <property type="evidence" value="ECO:0007669"/>
    <property type="project" value="UniProtKB-ARBA"/>
</dbReference>
<keyword evidence="21" id="KW-1185">Reference proteome</keyword>
<dbReference type="PANTHER" id="PTHR12159:SF10">
    <property type="entry name" value="G_T MISMATCH-SPECIFIC THYMINE DNA GLYCOSYLASE-LIKE ISOFORM X1"/>
    <property type="match status" value="1"/>
</dbReference>
<evidence type="ECO:0000256" key="14">
    <source>
        <dbReference type="ARBA" id="ARBA00064519"/>
    </source>
</evidence>
<comment type="caution">
    <text evidence="20">The sequence shown here is derived from an EMBL/GenBank/DDBJ whole genome shotgun (WGS) entry which is preliminary data.</text>
</comment>
<evidence type="ECO:0000256" key="6">
    <source>
        <dbReference type="ARBA" id="ARBA00022853"/>
    </source>
</evidence>
<dbReference type="EMBL" id="QBIY01012661">
    <property type="protein sequence ID" value="RXN19615.1"/>
    <property type="molecule type" value="Genomic_DNA"/>
</dbReference>
<gene>
    <name evidence="20" type="ORF">ROHU_007200</name>
</gene>
<keyword evidence="5" id="KW-0832">Ubl conjugation</keyword>
<dbReference type="CDD" id="cd10028">
    <property type="entry name" value="UDG-F2_TDG_MUG"/>
    <property type="match status" value="2"/>
</dbReference>
<evidence type="ECO:0000256" key="12">
    <source>
        <dbReference type="ARBA" id="ARBA00052915"/>
    </source>
</evidence>
<dbReference type="GO" id="GO:0141016">
    <property type="term" value="F:G/T mismatch-specific thymine-DNA glycosylase activity"/>
    <property type="evidence" value="ECO:0007669"/>
    <property type="project" value="UniProtKB-EC"/>
</dbReference>
<dbReference type="Gene3D" id="3.40.470.10">
    <property type="entry name" value="Uracil-DNA glycosylase-like domain"/>
    <property type="match status" value="2"/>
</dbReference>
<accession>A0A498MRH8</accession>
<dbReference type="GO" id="GO:0040029">
    <property type="term" value="P:epigenetic regulation of gene expression"/>
    <property type="evidence" value="ECO:0007669"/>
    <property type="project" value="UniProtKB-ARBA"/>
</dbReference>
<comment type="similarity">
    <text evidence="13">Belongs to the uracil-DNA glycosylase (UDG) superfamily. TDG/mug family.</text>
</comment>
<comment type="subunit">
    <text evidence="14">Homodimer. Interacts with AICDA and GADD45A.</text>
</comment>
<dbReference type="GO" id="GO:0004844">
    <property type="term" value="F:uracil DNA N-glycosylase activity"/>
    <property type="evidence" value="ECO:0007669"/>
    <property type="project" value="TreeGrafter"/>
</dbReference>
<feature type="region of interest" description="Disordered" evidence="18">
    <location>
        <begin position="343"/>
        <end position="368"/>
    </location>
</feature>
<evidence type="ECO:0000256" key="9">
    <source>
        <dbReference type="ARBA" id="ARBA00023163"/>
    </source>
</evidence>
<dbReference type="SUPFAM" id="SSF52141">
    <property type="entry name" value="Uracil-DNA glycosylase-like"/>
    <property type="match status" value="2"/>
</dbReference>
<dbReference type="SMART" id="SM00987">
    <property type="entry name" value="UreE_C"/>
    <property type="match status" value="2"/>
</dbReference>
<evidence type="ECO:0000256" key="8">
    <source>
        <dbReference type="ARBA" id="ARBA00023159"/>
    </source>
</evidence>
<evidence type="ECO:0000256" key="7">
    <source>
        <dbReference type="ARBA" id="ARBA00023015"/>
    </source>
</evidence>
<dbReference type="GO" id="GO:0005654">
    <property type="term" value="C:nucleoplasm"/>
    <property type="evidence" value="ECO:0007669"/>
    <property type="project" value="UniProtKB-ARBA"/>
</dbReference>
<dbReference type="FunFam" id="3.40.470.10:FF:000002">
    <property type="entry name" value="G/T mismatch-specific thymine DNA glycosylase"/>
    <property type="match status" value="2"/>
</dbReference>
<evidence type="ECO:0000259" key="19">
    <source>
        <dbReference type="SMART" id="SM00986"/>
    </source>
</evidence>
<feature type="domain" description="Uracil-DNA glycosylase-like" evidence="19">
    <location>
        <begin position="129"/>
        <end position="295"/>
    </location>
</feature>
<dbReference type="SMART" id="SM00986">
    <property type="entry name" value="UDG"/>
    <property type="match status" value="2"/>
</dbReference>
<evidence type="ECO:0000256" key="11">
    <source>
        <dbReference type="ARBA" id="ARBA00023242"/>
    </source>
</evidence>
<feature type="region of interest" description="Disordered" evidence="18">
    <location>
        <begin position="443"/>
        <end position="496"/>
    </location>
</feature>
<evidence type="ECO:0000256" key="18">
    <source>
        <dbReference type="SAM" id="MobiDB-lite"/>
    </source>
</evidence>
<keyword evidence="8" id="KW-0010">Activator</keyword>
<keyword evidence="9" id="KW-0804">Transcription</keyword>
<protein>
    <recommendedName>
        <fullName evidence="16">G/T mismatch-specific thymine DNA glycosylase</fullName>
        <ecNumber evidence="15">3.2.2.29</ecNumber>
    </recommendedName>
    <alternativeName>
        <fullName evidence="17">Thymine-DNA glycosylase</fullName>
    </alternativeName>
</protein>
<feature type="region of interest" description="Disordered" evidence="18">
    <location>
        <begin position="58"/>
        <end position="113"/>
    </location>
</feature>